<protein>
    <submittedName>
        <fullName evidence="2">Uncharacterized protein</fullName>
    </submittedName>
</protein>
<reference evidence="2 3" key="1">
    <citation type="submission" date="2024-10" db="EMBL/GenBank/DDBJ databases">
        <title>The Natural Products Discovery Center: Release of the First 8490 Sequenced Strains for Exploring Actinobacteria Biosynthetic Diversity.</title>
        <authorList>
            <person name="Kalkreuter E."/>
            <person name="Kautsar S.A."/>
            <person name="Yang D."/>
            <person name="Bader C.D."/>
            <person name="Teijaro C.N."/>
            <person name="Fluegel L."/>
            <person name="Davis C.M."/>
            <person name="Simpson J.R."/>
            <person name="Lauterbach L."/>
            <person name="Steele A.D."/>
            <person name="Gui C."/>
            <person name="Meng S."/>
            <person name="Li G."/>
            <person name="Viehrig K."/>
            <person name="Ye F."/>
            <person name="Su P."/>
            <person name="Kiefer A.F."/>
            <person name="Nichols A."/>
            <person name="Cepeda A.J."/>
            <person name="Yan W."/>
            <person name="Fan B."/>
            <person name="Jiang Y."/>
            <person name="Adhikari A."/>
            <person name="Zheng C.-J."/>
            <person name="Schuster L."/>
            <person name="Cowan T.M."/>
            <person name="Smanski M.J."/>
            <person name="Chevrette M.G."/>
            <person name="De Carvalho L.P.S."/>
            <person name="Shen B."/>
        </authorList>
    </citation>
    <scope>NUCLEOTIDE SEQUENCE [LARGE SCALE GENOMIC DNA]</scope>
    <source>
        <strain evidence="2 3">NPDC048320</strain>
    </source>
</reference>
<gene>
    <name evidence="2" type="ORF">ACGFZB_35385</name>
</gene>
<evidence type="ECO:0000313" key="3">
    <source>
        <dbReference type="Proteomes" id="UP001604267"/>
    </source>
</evidence>
<keyword evidence="1" id="KW-0472">Membrane</keyword>
<accession>A0ABW7BEM2</accession>
<dbReference type="RefSeq" id="WP_392823500.1">
    <property type="nucleotide sequence ID" value="NZ_JBICYV010000021.1"/>
</dbReference>
<feature type="transmembrane region" description="Helical" evidence="1">
    <location>
        <begin position="35"/>
        <end position="56"/>
    </location>
</feature>
<sequence length="193" mass="21178">MDRTVGRQRPLTRFTTAATAGHAFFELAAGVGMPLVSVLGPFTAATAWAAGTWTAWRAAATRPARDDPVFAVLDSISLAAVIAHLTGWPRRRTRLGVPWLTDCEGLGPRLMPYYNPILYVSGTAAAAAVLLENRFAPRRLPLLSLPLVPLLVVAQRAEHRRLKTIAEAHPAWWNRRLTATARSETERCARHPD</sequence>
<comment type="caution">
    <text evidence="2">The sequence shown here is derived from an EMBL/GenBank/DDBJ whole genome shotgun (WGS) entry which is preliminary data.</text>
</comment>
<organism evidence="2 3">
    <name type="scientific">Streptomyces cinerochromogenes</name>
    <dbReference type="NCBI Taxonomy" id="66422"/>
    <lineage>
        <taxon>Bacteria</taxon>
        <taxon>Bacillati</taxon>
        <taxon>Actinomycetota</taxon>
        <taxon>Actinomycetes</taxon>
        <taxon>Kitasatosporales</taxon>
        <taxon>Streptomycetaceae</taxon>
        <taxon>Streptomyces</taxon>
    </lineage>
</organism>
<keyword evidence="1" id="KW-1133">Transmembrane helix</keyword>
<dbReference type="Proteomes" id="UP001604267">
    <property type="component" value="Unassembled WGS sequence"/>
</dbReference>
<evidence type="ECO:0000256" key="1">
    <source>
        <dbReference type="SAM" id="Phobius"/>
    </source>
</evidence>
<dbReference type="EMBL" id="JBICYV010000021">
    <property type="protein sequence ID" value="MFG3015637.1"/>
    <property type="molecule type" value="Genomic_DNA"/>
</dbReference>
<name>A0ABW7BEM2_9ACTN</name>
<keyword evidence="1" id="KW-0812">Transmembrane</keyword>
<evidence type="ECO:0000313" key="2">
    <source>
        <dbReference type="EMBL" id="MFG3015637.1"/>
    </source>
</evidence>
<feature type="transmembrane region" description="Helical" evidence="1">
    <location>
        <begin position="68"/>
        <end position="88"/>
    </location>
</feature>
<proteinExistence type="predicted"/>
<keyword evidence="3" id="KW-1185">Reference proteome</keyword>